<dbReference type="EMBL" id="JAINUG010000014">
    <property type="protein sequence ID" value="KAJ8414095.1"/>
    <property type="molecule type" value="Genomic_DNA"/>
</dbReference>
<keyword evidence="4" id="KW-0805">Transcription regulation</keyword>
<dbReference type="Proteomes" id="UP001221898">
    <property type="component" value="Unassembled WGS sequence"/>
</dbReference>
<evidence type="ECO:0000313" key="10">
    <source>
        <dbReference type="Proteomes" id="UP001221898"/>
    </source>
</evidence>
<protein>
    <recommendedName>
        <fullName evidence="8">Mediator complex subunit Med13 N-terminal domain-containing protein</fullName>
    </recommendedName>
</protein>
<proteinExistence type="inferred from homology"/>
<evidence type="ECO:0000256" key="5">
    <source>
        <dbReference type="ARBA" id="ARBA00023163"/>
    </source>
</evidence>
<reference evidence="9" key="1">
    <citation type="journal article" date="2023" name="Science">
        <title>Genome structures resolve the early diversification of teleost fishes.</title>
        <authorList>
            <person name="Parey E."/>
            <person name="Louis A."/>
            <person name="Montfort J."/>
            <person name="Bouchez O."/>
            <person name="Roques C."/>
            <person name="Iampietro C."/>
            <person name="Lluch J."/>
            <person name="Castinel A."/>
            <person name="Donnadieu C."/>
            <person name="Desvignes T."/>
            <person name="Floi Bucao C."/>
            <person name="Jouanno E."/>
            <person name="Wen M."/>
            <person name="Mejri S."/>
            <person name="Dirks R."/>
            <person name="Jansen H."/>
            <person name="Henkel C."/>
            <person name="Chen W.J."/>
            <person name="Zahm M."/>
            <person name="Cabau C."/>
            <person name="Klopp C."/>
            <person name="Thompson A.W."/>
            <person name="Robinson-Rechavi M."/>
            <person name="Braasch I."/>
            <person name="Lecointre G."/>
            <person name="Bobe J."/>
            <person name="Postlethwait J.H."/>
            <person name="Berthelot C."/>
            <person name="Roest Crollius H."/>
            <person name="Guiguen Y."/>
        </authorList>
    </citation>
    <scope>NUCLEOTIDE SEQUENCE</scope>
    <source>
        <strain evidence="9">NC1722</strain>
    </source>
</reference>
<feature type="compositionally biased region" description="Basic and acidic residues" evidence="7">
    <location>
        <begin position="467"/>
        <end position="476"/>
    </location>
</feature>
<dbReference type="Pfam" id="PF11597">
    <property type="entry name" value="Med13_N"/>
    <property type="match status" value="1"/>
</dbReference>
<evidence type="ECO:0000313" key="9">
    <source>
        <dbReference type="EMBL" id="KAJ8414095.1"/>
    </source>
</evidence>
<evidence type="ECO:0000256" key="6">
    <source>
        <dbReference type="ARBA" id="ARBA00023242"/>
    </source>
</evidence>
<gene>
    <name evidence="9" type="ORF">AAFF_G00066930</name>
</gene>
<dbReference type="InterPro" id="IPR051139">
    <property type="entry name" value="Mediator_complx_sub13"/>
</dbReference>
<dbReference type="GO" id="GO:0005634">
    <property type="term" value="C:nucleus"/>
    <property type="evidence" value="ECO:0007669"/>
    <property type="project" value="UniProtKB-SubCell"/>
</dbReference>
<feature type="compositionally biased region" description="Pro residues" evidence="7">
    <location>
        <begin position="565"/>
        <end position="576"/>
    </location>
</feature>
<keyword evidence="3" id="KW-0678">Repressor</keyword>
<accession>A0AAD7T460</accession>
<dbReference type="InterPro" id="IPR021643">
    <property type="entry name" value="Mediator_Med13_N"/>
</dbReference>
<feature type="region of interest" description="Disordered" evidence="7">
    <location>
        <begin position="528"/>
        <end position="585"/>
    </location>
</feature>
<keyword evidence="10" id="KW-1185">Reference proteome</keyword>
<dbReference type="AlphaFoldDB" id="A0AAD7T460"/>
<evidence type="ECO:0000256" key="1">
    <source>
        <dbReference type="ARBA" id="ARBA00004123"/>
    </source>
</evidence>
<organism evidence="9 10">
    <name type="scientific">Aldrovandia affinis</name>
    <dbReference type="NCBI Taxonomy" id="143900"/>
    <lineage>
        <taxon>Eukaryota</taxon>
        <taxon>Metazoa</taxon>
        <taxon>Chordata</taxon>
        <taxon>Craniata</taxon>
        <taxon>Vertebrata</taxon>
        <taxon>Euteleostomi</taxon>
        <taxon>Actinopterygii</taxon>
        <taxon>Neopterygii</taxon>
        <taxon>Teleostei</taxon>
        <taxon>Notacanthiformes</taxon>
        <taxon>Halosauridae</taxon>
        <taxon>Aldrovandia</taxon>
    </lineage>
</organism>
<feature type="region of interest" description="Disordered" evidence="7">
    <location>
        <begin position="388"/>
        <end position="410"/>
    </location>
</feature>
<sequence>MTAAANWVANGASLEDCHSNLFSLAELTGIKWRRYRFRGGGECGPVISAPAQDDPVLRSFTRCVHANLLCAWRRDPKPDSKELWIFWWGEEPNLADIIHNELEEPEEGVWESGLTYERRTLLFKAIHNLLEKSHSCPGRCLMEKDFVRIGKWFVKPYKLEEKNLRTSEHLSCAFTFFLHGESNVCTSVEIAQHQPAYRLNEEHITRALTSSTPVQVILSPYGLAGTLTGQAYKMSEPTVRKLMEEWSHFYPTVLRRWEGEPQGGDPNYDPHSHVAIEVIVGGVRMIYPAAFVLIAQSDLPVEQVPAAPGAPGTNRDPSNCSIPLTPPTSPERPCTGDSGFQTLLSSTSGQEGGLVANPSLSPKYSGKKLSHQAVHQAWRECYLSQTRRRRGLSGTVTPEEDVPNGVPTWDFIDPAERVPCSCSRVKQHKQQRQTNVAARPPSNPQPGANPTPAATPTLPPPAPPKHKTAEKPDKQPKRPATIPFHHRPSIVCRDACVEPEAPPWGPKLGLALLEPPLDVLHPCKCPKPLPMGGKPPESPVQSPVSPLPPTLSPHPRAQESELLEPPGPAPPLPRGAPGPQVGRAQ</sequence>
<name>A0AAD7T460_9TELE</name>
<dbReference type="PANTHER" id="PTHR48249">
    <property type="entry name" value="MEDIATOR OF RNA POLYMERASE II TRANSCRIPTION SUBUNIT 13"/>
    <property type="match status" value="1"/>
</dbReference>
<comment type="similarity">
    <text evidence="2">Belongs to the Mediator complex subunit 13 family.</text>
</comment>
<evidence type="ECO:0000256" key="7">
    <source>
        <dbReference type="SAM" id="MobiDB-lite"/>
    </source>
</evidence>
<keyword evidence="6" id="KW-0539">Nucleus</keyword>
<evidence type="ECO:0000256" key="4">
    <source>
        <dbReference type="ARBA" id="ARBA00023015"/>
    </source>
</evidence>
<feature type="region of interest" description="Disordered" evidence="7">
    <location>
        <begin position="422"/>
        <end position="486"/>
    </location>
</feature>
<keyword evidence="5" id="KW-0804">Transcription</keyword>
<dbReference type="PRINTS" id="PR01217">
    <property type="entry name" value="PRICHEXTENSN"/>
</dbReference>
<dbReference type="PANTHER" id="PTHR48249:SF1">
    <property type="entry name" value="MEDIATOR OF RNA POLYMERASE II TRANSCRIPTION SUBUNIT 13-LIKE"/>
    <property type="match status" value="1"/>
</dbReference>
<comment type="caution">
    <text evidence="9">The sequence shown here is derived from an EMBL/GenBank/DDBJ whole genome shotgun (WGS) entry which is preliminary data.</text>
</comment>
<feature type="region of interest" description="Disordered" evidence="7">
    <location>
        <begin position="305"/>
        <end position="366"/>
    </location>
</feature>
<evidence type="ECO:0000259" key="8">
    <source>
        <dbReference type="Pfam" id="PF11597"/>
    </source>
</evidence>
<comment type="subcellular location">
    <subcellularLocation>
        <location evidence="1">Nucleus</location>
    </subcellularLocation>
</comment>
<evidence type="ECO:0000256" key="2">
    <source>
        <dbReference type="ARBA" id="ARBA00009354"/>
    </source>
</evidence>
<feature type="domain" description="Mediator complex subunit Med13 N-terminal" evidence="8">
    <location>
        <begin position="13"/>
        <end position="278"/>
    </location>
</feature>
<feature type="compositionally biased region" description="Polar residues" evidence="7">
    <location>
        <begin position="338"/>
        <end position="349"/>
    </location>
</feature>
<evidence type="ECO:0000256" key="3">
    <source>
        <dbReference type="ARBA" id="ARBA00022491"/>
    </source>
</evidence>